<protein>
    <recommendedName>
        <fullName evidence="6">G-patch domain-containing protein</fullName>
    </recommendedName>
</protein>
<dbReference type="OrthoDB" id="21470at2759"/>
<dbReference type="OMA" id="MKQGWQP"/>
<gene>
    <name evidence="4" type="ORF">RO3G_10105</name>
</gene>
<dbReference type="InParanoid" id="I1CAB5"/>
<feature type="region of interest" description="Disordered" evidence="1">
    <location>
        <begin position="253"/>
        <end position="286"/>
    </location>
</feature>
<dbReference type="InterPro" id="IPR000253">
    <property type="entry name" value="FHA_dom"/>
</dbReference>
<feature type="compositionally biased region" description="Low complexity" evidence="1">
    <location>
        <begin position="266"/>
        <end position="283"/>
    </location>
</feature>
<dbReference type="SMART" id="SM00240">
    <property type="entry name" value="FHA"/>
    <property type="match status" value="1"/>
</dbReference>
<dbReference type="Gene3D" id="2.60.200.20">
    <property type="match status" value="1"/>
</dbReference>
<dbReference type="PROSITE" id="PS50174">
    <property type="entry name" value="G_PATCH"/>
    <property type="match status" value="1"/>
</dbReference>
<dbReference type="PANTHER" id="PTHR23106">
    <property type="entry name" value="ANGIOGENIC FACTOR WITH G PATCH AND FHA DOMAINS 1"/>
    <property type="match status" value="1"/>
</dbReference>
<evidence type="ECO:0000259" key="2">
    <source>
        <dbReference type="PROSITE" id="PS50006"/>
    </source>
</evidence>
<reference evidence="4 5" key="1">
    <citation type="journal article" date="2009" name="PLoS Genet.">
        <title>Genomic analysis of the basal lineage fungus Rhizopus oryzae reveals a whole-genome duplication.</title>
        <authorList>
            <person name="Ma L.-J."/>
            <person name="Ibrahim A.S."/>
            <person name="Skory C."/>
            <person name="Grabherr M.G."/>
            <person name="Burger G."/>
            <person name="Butler M."/>
            <person name="Elias M."/>
            <person name="Idnurm A."/>
            <person name="Lang B.F."/>
            <person name="Sone T."/>
            <person name="Abe A."/>
            <person name="Calvo S.E."/>
            <person name="Corrochano L.M."/>
            <person name="Engels R."/>
            <person name="Fu J."/>
            <person name="Hansberg W."/>
            <person name="Kim J.-M."/>
            <person name="Kodira C.D."/>
            <person name="Koehrsen M.J."/>
            <person name="Liu B."/>
            <person name="Miranda-Saavedra D."/>
            <person name="O'Leary S."/>
            <person name="Ortiz-Castellanos L."/>
            <person name="Poulter R."/>
            <person name="Rodriguez-Romero J."/>
            <person name="Ruiz-Herrera J."/>
            <person name="Shen Y.-Q."/>
            <person name="Zeng Q."/>
            <person name="Galagan J."/>
            <person name="Birren B.W."/>
            <person name="Cuomo C.A."/>
            <person name="Wickes B.L."/>
        </authorList>
    </citation>
    <scope>NUCLEOTIDE SEQUENCE [LARGE SCALE GENOMIC DNA]</scope>
    <source>
        <strain evidence="5">RA 99-880 / ATCC MYA-4621 / FGSC 9543 / NRRL 43880</strain>
    </source>
</reference>
<dbReference type="InterPro" id="IPR053027">
    <property type="entry name" value="AGGF1"/>
</dbReference>
<dbReference type="InterPro" id="IPR000467">
    <property type="entry name" value="G_patch_dom"/>
</dbReference>
<dbReference type="GeneID" id="93617071"/>
<evidence type="ECO:0000313" key="4">
    <source>
        <dbReference type="EMBL" id="EIE85395.1"/>
    </source>
</evidence>
<feature type="domain" description="G-patch" evidence="3">
    <location>
        <begin position="287"/>
        <end position="332"/>
    </location>
</feature>
<feature type="region of interest" description="Disordered" evidence="1">
    <location>
        <begin position="301"/>
        <end position="332"/>
    </location>
</feature>
<organism evidence="4 5">
    <name type="scientific">Rhizopus delemar (strain RA 99-880 / ATCC MYA-4621 / FGSC 9543 / NRRL 43880)</name>
    <name type="common">Mucormycosis agent</name>
    <name type="synonym">Rhizopus arrhizus var. delemar</name>
    <dbReference type="NCBI Taxonomy" id="246409"/>
    <lineage>
        <taxon>Eukaryota</taxon>
        <taxon>Fungi</taxon>
        <taxon>Fungi incertae sedis</taxon>
        <taxon>Mucoromycota</taxon>
        <taxon>Mucoromycotina</taxon>
        <taxon>Mucoromycetes</taxon>
        <taxon>Mucorales</taxon>
        <taxon>Mucorineae</taxon>
        <taxon>Rhizopodaceae</taxon>
        <taxon>Rhizopus</taxon>
    </lineage>
</organism>
<sequence length="332" mass="37636">MTYYLFIILMETNQEEENKESTPKEKEQWTFDDFFGIYVMHGEKRVMYHNGEQWICGDYDSFYTTAATTNSSTHSIRLVVQSCPFFKPGQVVLVDENGLTIGRDRSWDRRLRLPEMAVSKYHCMVFLNPTTQQFYIVDVGSQHGTIVNGKRLSKTKQSSLPQLLHHLDDIEIGSTILQVHLHPTGPCKECLTQVFIDVSSGKKEKRKPSGMQDLATNKRDWMRYYKECYDLGSTQQVNDEYVDRAELRRQTTVDATPIPKPQIATPPVSVSSPVPHLPVSSSPQTAVKGIGSDMLKKLGWQEGQSLGKNQTGITEPIQLATQKDRAGLGMKK</sequence>
<dbReference type="Pfam" id="PF00498">
    <property type="entry name" value="FHA"/>
    <property type="match status" value="1"/>
</dbReference>
<dbReference type="GO" id="GO:0003676">
    <property type="term" value="F:nucleic acid binding"/>
    <property type="evidence" value="ECO:0007669"/>
    <property type="project" value="InterPro"/>
</dbReference>
<dbReference type="AlphaFoldDB" id="I1CAB5"/>
<dbReference type="PROSITE" id="PS50006">
    <property type="entry name" value="FHA_DOMAIN"/>
    <property type="match status" value="1"/>
</dbReference>
<keyword evidence="5" id="KW-1185">Reference proteome</keyword>
<evidence type="ECO:0000313" key="5">
    <source>
        <dbReference type="Proteomes" id="UP000009138"/>
    </source>
</evidence>
<dbReference type="RefSeq" id="XP_067520791.1">
    <property type="nucleotide sequence ID" value="XM_067664690.1"/>
</dbReference>
<name>I1CAB5_RHIO9</name>
<dbReference type="Proteomes" id="UP000009138">
    <property type="component" value="Unassembled WGS sequence"/>
</dbReference>
<dbReference type="VEuPathDB" id="FungiDB:RO3G_10105"/>
<dbReference type="SUPFAM" id="SSF49879">
    <property type="entry name" value="SMAD/FHA domain"/>
    <property type="match status" value="1"/>
</dbReference>
<dbReference type="PANTHER" id="PTHR23106:SF24">
    <property type="entry name" value="ANGIOGENIC FACTOR WITH G PATCH AND FHA DOMAINS 1"/>
    <property type="match status" value="1"/>
</dbReference>
<feature type="domain" description="FHA" evidence="2">
    <location>
        <begin position="99"/>
        <end position="152"/>
    </location>
</feature>
<dbReference type="EMBL" id="CH476738">
    <property type="protein sequence ID" value="EIE85395.1"/>
    <property type="molecule type" value="Genomic_DNA"/>
</dbReference>
<dbReference type="SMART" id="SM00443">
    <property type="entry name" value="G_patch"/>
    <property type="match status" value="1"/>
</dbReference>
<feature type="compositionally biased region" description="Polar residues" evidence="1">
    <location>
        <begin position="302"/>
        <end position="313"/>
    </location>
</feature>
<dbReference type="STRING" id="246409.I1CAB5"/>
<dbReference type="InterPro" id="IPR008984">
    <property type="entry name" value="SMAD_FHA_dom_sf"/>
</dbReference>
<dbReference type="Pfam" id="PF01585">
    <property type="entry name" value="G-patch"/>
    <property type="match status" value="1"/>
</dbReference>
<evidence type="ECO:0008006" key="6">
    <source>
        <dbReference type="Google" id="ProtNLM"/>
    </source>
</evidence>
<dbReference type="eggNOG" id="KOG0154">
    <property type="taxonomic scope" value="Eukaryota"/>
</dbReference>
<evidence type="ECO:0000256" key="1">
    <source>
        <dbReference type="SAM" id="MobiDB-lite"/>
    </source>
</evidence>
<accession>I1CAB5</accession>
<proteinExistence type="predicted"/>
<evidence type="ECO:0000259" key="3">
    <source>
        <dbReference type="PROSITE" id="PS50174"/>
    </source>
</evidence>